<evidence type="ECO:0000259" key="1">
    <source>
        <dbReference type="Pfam" id="PF00535"/>
    </source>
</evidence>
<dbReference type="EMBL" id="BAAAPB010000004">
    <property type="protein sequence ID" value="GAA1969407.1"/>
    <property type="molecule type" value="Genomic_DNA"/>
</dbReference>
<protein>
    <submittedName>
        <fullName evidence="2">Glycosyltransferase family 2 protein</fullName>
    </submittedName>
</protein>
<keyword evidence="3" id="KW-1185">Reference proteome</keyword>
<sequence>MSEPVTTVVVTYNSAHVIDGLLDSLGPALDGLASDTVVVDNSSTDGTVDVVGRRDDVTLVRAPNLGYAAGINRGVAASAGSGPILILNPDVRLEPGSVRALLEALRRPGTGVAAPRVLDSTGALVPSMRREPTLARNLGLGGTGRPRFAEYVEEPGAYDAPAVCDWALGAVLLVSRECHEALGGWDESFFLYSEETDFCLRARDRGFVTRYEPSAVAMHIAGQSGRSPRIHAMQILNRVRLYRRRHSAVASTAYYLLSVLSEISWVLRGHRDSRGALRALVWRPARPAELGLSGSLVPR</sequence>
<dbReference type="CDD" id="cd04186">
    <property type="entry name" value="GT_2_like_c"/>
    <property type="match status" value="1"/>
</dbReference>
<proteinExistence type="predicted"/>
<dbReference type="Proteomes" id="UP001500571">
    <property type="component" value="Unassembled WGS sequence"/>
</dbReference>
<reference evidence="3" key="1">
    <citation type="journal article" date="2019" name="Int. J. Syst. Evol. Microbiol.">
        <title>The Global Catalogue of Microorganisms (GCM) 10K type strain sequencing project: providing services to taxonomists for standard genome sequencing and annotation.</title>
        <authorList>
            <consortium name="The Broad Institute Genomics Platform"/>
            <consortium name="The Broad Institute Genome Sequencing Center for Infectious Disease"/>
            <person name="Wu L."/>
            <person name="Ma J."/>
        </authorList>
    </citation>
    <scope>NUCLEOTIDE SEQUENCE [LARGE SCALE GENOMIC DNA]</scope>
    <source>
        <strain evidence="3">JCM 15309</strain>
    </source>
</reference>
<name>A0ABP5CW34_9ACTN</name>
<dbReference type="PANTHER" id="PTHR43179:SF7">
    <property type="entry name" value="RHAMNOSYLTRANSFERASE WBBL"/>
    <property type="match status" value="1"/>
</dbReference>
<dbReference type="Gene3D" id="3.90.550.10">
    <property type="entry name" value="Spore Coat Polysaccharide Biosynthesis Protein SpsA, Chain A"/>
    <property type="match status" value="1"/>
</dbReference>
<feature type="domain" description="Glycosyltransferase 2-like" evidence="1">
    <location>
        <begin position="8"/>
        <end position="130"/>
    </location>
</feature>
<evidence type="ECO:0000313" key="2">
    <source>
        <dbReference type="EMBL" id="GAA1969407.1"/>
    </source>
</evidence>
<organism evidence="2 3">
    <name type="scientific">Nocardioides panacihumi</name>
    <dbReference type="NCBI Taxonomy" id="400774"/>
    <lineage>
        <taxon>Bacteria</taxon>
        <taxon>Bacillati</taxon>
        <taxon>Actinomycetota</taxon>
        <taxon>Actinomycetes</taxon>
        <taxon>Propionibacteriales</taxon>
        <taxon>Nocardioidaceae</taxon>
        <taxon>Nocardioides</taxon>
    </lineage>
</organism>
<gene>
    <name evidence="2" type="ORF">GCM10009798_32480</name>
</gene>
<accession>A0ABP5CW34</accession>
<comment type="caution">
    <text evidence="2">The sequence shown here is derived from an EMBL/GenBank/DDBJ whole genome shotgun (WGS) entry which is preliminary data.</text>
</comment>
<dbReference type="SUPFAM" id="SSF53448">
    <property type="entry name" value="Nucleotide-diphospho-sugar transferases"/>
    <property type="match status" value="1"/>
</dbReference>
<dbReference type="RefSeq" id="WP_344046566.1">
    <property type="nucleotide sequence ID" value="NZ_BAAAPB010000004.1"/>
</dbReference>
<dbReference type="PANTHER" id="PTHR43179">
    <property type="entry name" value="RHAMNOSYLTRANSFERASE WBBL"/>
    <property type="match status" value="1"/>
</dbReference>
<evidence type="ECO:0000313" key="3">
    <source>
        <dbReference type="Proteomes" id="UP001500571"/>
    </source>
</evidence>
<dbReference type="Pfam" id="PF00535">
    <property type="entry name" value="Glycos_transf_2"/>
    <property type="match status" value="1"/>
</dbReference>
<dbReference type="InterPro" id="IPR001173">
    <property type="entry name" value="Glyco_trans_2-like"/>
</dbReference>
<dbReference type="InterPro" id="IPR029044">
    <property type="entry name" value="Nucleotide-diphossugar_trans"/>
</dbReference>